<reference evidence="7 8" key="1">
    <citation type="journal article" date="2013" name="Int. J. Syst. Evol. Microbiol.">
        <title>Celerinatantimonas yamalensis sp. nov., a cold-adapted diazotrophic bacterium from a cold permafrost brine.</title>
        <authorList>
            <person name="Shcherbakova V."/>
            <person name="Chuvilskaya N."/>
            <person name="Rivkina E."/>
            <person name="Demidov N."/>
            <person name="Uchaeva V."/>
            <person name="Suetin S."/>
            <person name="Suzina N."/>
            <person name="Gilichinsky D."/>
        </authorList>
    </citation>
    <scope>NUCLEOTIDE SEQUENCE [LARGE SCALE GENOMIC DNA]</scope>
    <source>
        <strain evidence="7 8">C7</strain>
    </source>
</reference>
<comment type="caution">
    <text evidence="7">The sequence shown here is derived from an EMBL/GenBank/DDBJ whole genome shotgun (WGS) entry which is preliminary data.</text>
</comment>
<feature type="transmembrane region" description="Helical" evidence="5">
    <location>
        <begin position="305"/>
        <end position="323"/>
    </location>
</feature>
<dbReference type="Proteomes" id="UP001629953">
    <property type="component" value="Unassembled WGS sequence"/>
</dbReference>
<gene>
    <name evidence="7" type="ORF">ABUE30_16905</name>
</gene>
<feature type="transmembrane region" description="Helical" evidence="5">
    <location>
        <begin position="126"/>
        <end position="145"/>
    </location>
</feature>
<evidence type="ECO:0000256" key="2">
    <source>
        <dbReference type="ARBA" id="ARBA00022692"/>
    </source>
</evidence>
<dbReference type="NCBIfam" id="TIGR00367">
    <property type="entry name" value="calcium/sodium antiporter"/>
    <property type="match status" value="1"/>
</dbReference>
<sequence>MWVDLIILLASFAALVWSADRFVFGAAAVARNFGISPMVIGLTIVAMGSSAPEILVSTTASLGGQLDTAVGNAIGSNITNVTLVLGITALLKPLLVSRSTLRRELPVMLLATLLTGYLLHDNILSFSDGCILLLLFVLMMGYLIWHSQRQHIRSSQNQPGDELVKQFESEVPSQVKSFHALCWLLLGLIILPLSAHYLVNSASHIARHFGISELVIGLTIIAVGTSLPELAACIVSVIKQENDLALGNIIGSNIFNLLVVLGICGTLAPGQVDPAAFARDYWWMLATSGLLAGLSLLTRPHRLTRAAGGGLVAIFISYQLVLFL</sequence>
<feature type="transmembrane region" description="Helical" evidence="5">
    <location>
        <begin position="281"/>
        <end position="298"/>
    </location>
</feature>
<feature type="transmembrane region" description="Helical" evidence="5">
    <location>
        <begin position="69"/>
        <end position="91"/>
    </location>
</feature>
<feature type="domain" description="Sodium/calcium exchanger membrane region" evidence="6">
    <location>
        <begin position="180"/>
        <end position="323"/>
    </location>
</feature>
<protein>
    <submittedName>
        <fullName evidence="7">Calcium/sodium antiporter</fullName>
    </submittedName>
</protein>
<evidence type="ECO:0000256" key="1">
    <source>
        <dbReference type="ARBA" id="ARBA00004141"/>
    </source>
</evidence>
<feature type="transmembrane region" description="Helical" evidence="5">
    <location>
        <begin position="214"/>
        <end position="238"/>
    </location>
</feature>
<dbReference type="EMBL" id="JBEQCT010000010">
    <property type="protein sequence ID" value="MFM2486713.1"/>
    <property type="molecule type" value="Genomic_DNA"/>
</dbReference>
<dbReference type="RefSeq" id="WP_408625014.1">
    <property type="nucleotide sequence ID" value="NZ_JBEQCT010000010.1"/>
</dbReference>
<dbReference type="Gene3D" id="1.20.1420.30">
    <property type="entry name" value="NCX, central ion-binding region"/>
    <property type="match status" value="2"/>
</dbReference>
<evidence type="ECO:0000313" key="8">
    <source>
        <dbReference type="Proteomes" id="UP001629953"/>
    </source>
</evidence>
<feature type="transmembrane region" description="Helical" evidence="5">
    <location>
        <begin position="250"/>
        <end position="269"/>
    </location>
</feature>
<dbReference type="InterPro" id="IPR004481">
    <property type="entry name" value="K/Na/Ca-exchanger"/>
</dbReference>
<proteinExistence type="predicted"/>
<accession>A0ABW9GC86</accession>
<keyword evidence="4 5" id="KW-0472">Membrane</keyword>
<dbReference type="PANTHER" id="PTHR10846">
    <property type="entry name" value="SODIUM/POTASSIUM/CALCIUM EXCHANGER"/>
    <property type="match status" value="1"/>
</dbReference>
<evidence type="ECO:0000259" key="6">
    <source>
        <dbReference type="Pfam" id="PF01699"/>
    </source>
</evidence>
<name>A0ABW9GC86_9GAMM</name>
<evidence type="ECO:0000313" key="7">
    <source>
        <dbReference type="EMBL" id="MFM2486713.1"/>
    </source>
</evidence>
<evidence type="ECO:0000256" key="3">
    <source>
        <dbReference type="ARBA" id="ARBA00022989"/>
    </source>
</evidence>
<feature type="domain" description="Sodium/calcium exchanger membrane region" evidence="6">
    <location>
        <begin position="5"/>
        <end position="145"/>
    </location>
</feature>
<dbReference type="InterPro" id="IPR004837">
    <property type="entry name" value="NaCa_Exmemb"/>
</dbReference>
<evidence type="ECO:0000256" key="4">
    <source>
        <dbReference type="ARBA" id="ARBA00023136"/>
    </source>
</evidence>
<dbReference type="InterPro" id="IPR044880">
    <property type="entry name" value="NCX_ion-bd_dom_sf"/>
</dbReference>
<evidence type="ECO:0000256" key="5">
    <source>
        <dbReference type="SAM" id="Phobius"/>
    </source>
</evidence>
<organism evidence="7 8">
    <name type="scientific">Celerinatantimonas yamalensis</name>
    <dbReference type="NCBI Taxonomy" id="559956"/>
    <lineage>
        <taxon>Bacteria</taxon>
        <taxon>Pseudomonadati</taxon>
        <taxon>Pseudomonadota</taxon>
        <taxon>Gammaproteobacteria</taxon>
        <taxon>Celerinatantimonadaceae</taxon>
        <taxon>Celerinatantimonas</taxon>
    </lineage>
</organism>
<feature type="transmembrane region" description="Helical" evidence="5">
    <location>
        <begin position="180"/>
        <end position="199"/>
    </location>
</feature>
<keyword evidence="3 5" id="KW-1133">Transmembrane helix</keyword>
<comment type="subcellular location">
    <subcellularLocation>
        <location evidence="1">Membrane</location>
        <topology evidence="1">Multi-pass membrane protein</topology>
    </subcellularLocation>
</comment>
<dbReference type="PANTHER" id="PTHR10846:SF8">
    <property type="entry name" value="INNER MEMBRANE PROTEIN YRBG"/>
    <property type="match status" value="1"/>
</dbReference>
<keyword evidence="2 5" id="KW-0812">Transmembrane</keyword>
<dbReference type="Pfam" id="PF01699">
    <property type="entry name" value="Na_Ca_ex"/>
    <property type="match status" value="2"/>
</dbReference>
<keyword evidence="8" id="KW-1185">Reference proteome</keyword>